<name>A0AA35L7R2_9SAUR</name>
<proteinExistence type="predicted"/>
<dbReference type="SUPFAM" id="SSF47266">
    <property type="entry name" value="4-helical cytokines"/>
    <property type="match status" value="1"/>
</dbReference>
<protein>
    <recommendedName>
        <fullName evidence="4">Interleukin-27 subunit alpha</fullName>
    </recommendedName>
</protein>
<dbReference type="InterPro" id="IPR026207">
    <property type="entry name" value="IL-27_alpha"/>
</dbReference>
<sequence length="228" mass="26125">MRLCGATLLLQAVLNVDLFIAATAAGLQGENDSSLIPQWRLTLQKEFGISLRHSQQLLCKIQTISRRYLSERLSGVQPTSVRSSGQLPSVSLDLRTWLSLPDAKRLTYMSKMLPFYQGLAQQLRDHEATKEDSKFLSNFEDISLSLRDLDHHILLWGLPIENEPEPTLKPLRILQHRSWWRNRQEVYVILRSLNSFLCRVTREFSLLRTRVAKDTSFSKASKSPPLPA</sequence>
<reference evidence="2" key="1">
    <citation type="submission" date="2022-12" db="EMBL/GenBank/DDBJ databases">
        <authorList>
            <person name="Alioto T."/>
            <person name="Alioto T."/>
            <person name="Gomez Garrido J."/>
        </authorList>
    </citation>
    <scope>NUCLEOTIDE SEQUENCE</scope>
</reference>
<dbReference type="GO" id="GO:0045523">
    <property type="term" value="F:interleukin-27 receptor binding"/>
    <property type="evidence" value="ECO:0007669"/>
    <property type="project" value="InterPro"/>
</dbReference>
<dbReference type="AlphaFoldDB" id="A0AA35L7R2"/>
<evidence type="ECO:0000313" key="3">
    <source>
        <dbReference type="Proteomes" id="UP001178461"/>
    </source>
</evidence>
<evidence type="ECO:0008006" key="4">
    <source>
        <dbReference type="Google" id="ProtNLM"/>
    </source>
</evidence>
<dbReference type="Gene3D" id="1.20.1250.10">
    <property type="match status" value="1"/>
</dbReference>
<feature type="chain" id="PRO_5041203958" description="Interleukin-27 subunit alpha" evidence="1">
    <location>
        <begin position="25"/>
        <end position="228"/>
    </location>
</feature>
<keyword evidence="3" id="KW-1185">Reference proteome</keyword>
<organism evidence="2 3">
    <name type="scientific">Podarcis lilfordi</name>
    <name type="common">Lilford's wall lizard</name>
    <dbReference type="NCBI Taxonomy" id="74358"/>
    <lineage>
        <taxon>Eukaryota</taxon>
        <taxon>Metazoa</taxon>
        <taxon>Chordata</taxon>
        <taxon>Craniata</taxon>
        <taxon>Vertebrata</taxon>
        <taxon>Euteleostomi</taxon>
        <taxon>Lepidosauria</taxon>
        <taxon>Squamata</taxon>
        <taxon>Bifurcata</taxon>
        <taxon>Unidentata</taxon>
        <taxon>Episquamata</taxon>
        <taxon>Laterata</taxon>
        <taxon>Lacertibaenia</taxon>
        <taxon>Lacertidae</taxon>
        <taxon>Podarcis</taxon>
    </lineage>
</organism>
<gene>
    <name evidence="2" type="ORF">PODLI_1B033352</name>
</gene>
<keyword evidence="1" id="KW-0732">Signal</keyword>
<dbReference type="GO" id="GO:0042129">
    <property type="term" value="P:regulation of T cell proliferation"/>
    <property type="evidence" value="ECO:0007669"/>
    <property type="project" value="InterPro"/>
</dbReference>
<dbReference type="InterPro" id="IPR009079">
    <property type="entry name" value="4_helix_cytokine-like_core"/>
</dbReference>
<evidence type="ECO:0000313" key="2">
    <source>
        <dbReference type="EMBL" id="CAI5790619.1"/>
    </source>
</evidence>
<evidence type="ECO:0000256" key="1">
    <source>
        <dbReference type="SAM" id="SignalP"/>
    </source>
</evidence>
<dbReference type="Proteomes" id="UP001178461">
    <property type="component" value="Chromosome 13"/>
</dbReference>
<dbReference type="PANTHER" id="PTHR20879:SF1">
    <property type="entry name" value="INTERLEUKIN-27 SUBUNIT ALPHA"/>
    <property type="match status" value="1"/>
</dbReference>
<feature type="signal peptide" evidence="1">
    <location>
        <begin position="1"/>
        <end position="24"/>
    </location>
</feature>
<dbReference type="EMBL" id="OX395138">
    <property type="protein sequence ID" value="CAI5790619.1"/>
    <property type="molecule type" value="Genomic_DNA"/>
</dbReference>
<dbReference type="PANTHER" id="PTHR20879">
    <property type="entry name" value="INTERLEUKIN-27 SUBUNIT ALPHA"/>
    <property type="match status" value="1"/>
</dbReference>
<accession>A0AA35L7R2</accession>